<dbReference type="CDD" id="cd18808">
    <property type="entry name" value="SF1_C_Upf1"/>
    <property type="match status" value="1"/>
</dbReference>
<evidence type="ECO:0000256" key="5">
    <source>
        <dbReference type="ARBA" id="ARBA00022840"/>
    </source>
</evidence>
<keyword evidence="5" id="KW-0067">ATP-binding</keyword>
<accession>B6K5E8</accession>
<dbReference type="VEuPathDB" id="FungiDB:SJAG_03923"/>
<dbReference type="Pfam" id="PF12726">
    <property type="entry name" value="SEN1_N"/>
    <property type="match status" value="1"/>
</dbReference>
<dbReference type="OrthoDB" id="6513042at2759"/>
<dbReference type="SUPFAM" id="SSF52540">
    <property type="entry name" value="P-loop containing nucleoside triphosphate hydrolases"/>
    <property type="match status" value="1"/>
</dbReference>
<comment type="similarity">
    <text evidence="1">Belongs to the DNA2/NAM7 helicase family.</text>
</comment>
<evidence type="ECO:0000313" key="13">
    <source>
        <dbReference type="JaponicusDB" id="SJAG_03923"/>
    </source>
</evidence>
<dbReference type="Gene3D" id="3.40.50.300">
    <property type="entry name" value="P-loop containing nucleotide triphosphate hydrolases"/>
    <property type="match status" value="2"/>
</dbReference>
<dbReference type="InterPro" id="IPR045055">
    <property type="entry name" value="DNA2/NAM7-like"/>
</dbReference>
<keyword evidence="2" id="KW-0547">Nucleotide-binding</keyword>
<dbReference type="JaponicusDB" id="SJAG_03923">
    <property type="gene designation" value="dbl8"/>
</dbReference>
<dbReference type="GO" id="GO:0030874">
    <property type="term" value="C:nucleolar chromatin"/>
    <property type="evidence" value="ECO:0007669"/>
    <property type="project" value="EnsemblFungi"/>
</dbReference>
<dbReference type="Pfam" id="PF13087">
    <property type="entry name" value="AAA_12"/>
    <property type="match status" value="1"/>
</dbReference>
<dbReference type="GeneID" id="7050555"/>
<dbReference type="GO" id="GO:0003723">
    <property type="term" value="F:RNA binding"/>
    <property type="evidence" value="ECO:0000318"/>
    <property type="project" value="GO_Central"/>
</dbReference>
<dbReference type="STRING" id="402676.B6K5E8"/>
<feature type="domain" description="Helicase SEN1 beta-barrel" evidence="11">
    <location>
        <begin position="1123"/>
        <end position="1222"/>
    </location>
</feature>
<evidence type="ECO:0000256" key="3">
    <source>
        <dbReference type="ARBA" id="ARBA00022801"/>
    </source>
</evidence>
<evidence type="ECO:0000313" key="14">
    <source>
        <dbReference type="Proteomes" id="UP000001744"/>
    </source>
</evidence>
<feature type="coiled-coil region" evidence="6">
    <location>
        <begin position="1418"/>
        <end position="1476"/>
    </location>
</feature>
<dbReference type="InterPro" id="IPR041677">
    <property type="entry name" value="DNA2/NAM7_AAA_11"/>
</dbReference>
<dbReference type="InterPro" id="IPR056474">
    <property type="entry name" value="SEN1_barrel"/>
</dbReference>
<dbReference type="FunFam" id="3.40.50.300:FF:000326">
    <property type="entry name" value="P-loop containing nucleoside triphosphate hydrolase"/>
    <property type="match status" value="1"/>
</dbReference>
<feature type="compositionally biased region" description="Polar residues" evidence="7">
    <location>
        <begin position="1837"/>
        <end position="1857"/>
    </location>
</feature>
<keyword evidence="4 12" id="KW-0347">Helicase</keyword>
<organism evidence="12 14">
    <name type="scientific">Schizosaccharomyces japonicus (strain yFS275 / FY16936)</name>
    <name type="common">Fission yeast</name>
    <dbReference type="NCBI Taxonomy" id="402676"/>
    <lineage>
        <taxon>Eukaryota</taxon>
        <taxon>Fungi</taxon>
        <taxon>Dikarya</taxon>
        <taxon>Ascomycota</taxon>
        <taxon>Taphrinomycotina</taxon>
        <taxon>Schizosaccharomycetes</taxon>
        <taxon>Schizosaccharomycetales</taxon>
        <taxon>Schizosaccharomycetaceae</taxon>
        <taxon>Schizosaccharomyces</taxon>
    </lineage>
</organism>
<keyword evidence="6" id="KW-0175">Coiled coil</keyword>
<dbReference type="InterPro" id="IPR047187">
    <property type="entry name" value="SF1_C_Upf1"/>
</dbReference>
<dbReference type="RefSeq" id="XP_002175045.1">
    <property type="nucleotide sequence ID" value="XM_002175009.2"/>
</dbReference>
<reference evidence="12 14" key="1">
    <citation type="journal article" date="2011" name="Science">
        <title>Comparative functional genomics of the fission yeasts.</title>
        <authorList>
            <person name="Rhind N."/>
            <person name="Chen Z."/>
            <person name="Yassour M."/>
            <person name="Thompson D.A."/>
            <person name="Haas B.J."/>
            <person name="Habib N."/>
            <person name="Wapinski I."/>
            <person name="Roy S."/>
            <person name="Lin M.F."/>
            <person name="Heiman D.I."/>
            <person name="Young S.K."/>
            <person name="Furuya K."/>
            <person name="Guo Y."/>
            <person name="Pidoux A."/>
            <person name="Chen H.M."/>
            <person name="Robbertse B."/>
            <person name="Goldberg J.M."/>
            <person name="Aoki K."/>
            <person name="Bayne E.H."/>
            <person name="Berlin A.M."/>
            <person name="Desjardins C.A."/>
            <person name="Dobbs E."/>
            <person name="Dukaj L."/>
            <person name="Fan L."/>
            <person name="FitzGerald M.G."/>
            <person name="French C."/>
            <person name="Gujja S."/>
            <person name="Hansen K."/>
            <person name="Keifenheim D."/>
            <person name="Levin J.Z."/>
            <person name="Mosher R.A."/>
            <person name="Mueller C.A."/>
            <person name="Pfiffner J."/>
            <person name="Priest M."/>
            <person name="Russ C."/>
            <person name="Smialowska A."/>
            <person name="Swoboda P."/>
            <person name="Sykes S.M."/>
            <person name="Vaughn M."/>
            <person name="Vengrova S."/>
            <person name="Yoder R."/>
            <person name="Zeng Q."/>
            <person name="Allshire R."/>
            <person name="Baulcombe D."/>
            <person name="Birren B.W."/>
            <person name="Brown W."/>
            <person name="Ekwall K."/>
            <person name="Kellis M."/>
            <person name="Leatherwood J."/>
            <person name="Levin H."/>
            <person name="Margalit H."/>
            <person name="Martienssen R."/>
            <person name="Nieduszynski C.A."/>
            <person name="Spatafora J.W."/>
            <person name="Friedman N."/>
            <person name="Dalgaard J.Z."/>
            <person name="Baumann P."/>
            <person name="Niki H."/>
            <person name="Regev A."/>
            <person name="Nusbaum C."/>
        </authorList>
    </citation>
    <scope>NUCLEOTIDE SEQUENCE [LARGE SCALE GENOMIC DNA]</scope>
    <source>
        <strain evidence="14">yFS275 / FY16936</strain>
    </source>
</reference>
<dbReference type="GO" id="GO:0016787">
    <property type="term" value="F:hydrolase activity"/>
    <property type="evidence" value="ECO:0007669"/>
    <property type="project" value="UniProtKB-KW"/>
</dbReference>
<dbReference type="InterPro" id="IPR024481">
    <property type="entry name" value="Helicase_Sen1_N"/>
</dbReference>
<evidence type="ECO:0000256" key="1">
    <source>
        <dbReference type="ARBA" id="ARBA00007913"/>
    </source>
</evidence>
<feature type="compositionally biased region" description="Basic and acidic residues" evidence="7">
    <location>
        <begin position="1863"/>
        <end position="1881"/>
    </location>
</feature>
<dbReference type="GO" id="GO:0006369">
    <property type="term" value="P:termination of RNA polymerase II transcription"/>
    <property type="evidence" value="ECO:0000318"/>
    <property type="project" value="GO_Central"/>
</dbReference>
<dbReference type="Pfam" id="PF13086">
    <property type="entry name" value="AAA_11"/>
    <property type="match status" value="1"/>
</dbReference>
<dbReference type="OMA" id="PWHQSEL"/>
<dbReference type="InterPro" id="IPR041679">
    <property type="entry name" value="DNA2/NAM7-like_C"/>
</dbReference>
<protein>
    <submittedName>
        <fullName evidence="12">Helicase sen1</fullName>
    </submittedName>
</protein>
<gene>
    <name evidence="13" type="primary">dbl8</name>
    <name evidence="12" type="ORF">SJAG_03923</name>
</gene>
<evidence type="ECO:0000259" key="10">
    <source>
        <dbReference type="Pfam" id="PF13087"/>
    </source>
</evidence>
<dbReference type="Pfam" id="PF23576">
    <property type="entry name" value="SEN1_barrel"/>
    <property type="match status" value="1"/>
</dbReference>
<feature type="region of interest" description="Disordered" evidence="7">
    <location>
        <begin position="956"/>
        <end position="1004"/>
    </location>
</feature>
<sequence length="1974" mass="222224">MGNEFSLDELKAAIRKNQENAGKESSPNSNKVIELALKFLDEKRKEPHWFCDRRLSIAVRECLYLFSFQVEKKVLSWLKVHMTNRLKSCPSCILAYYKLKQEFGNICIDVFHYTKESLSLVLKRIQDWDIERLVQLLKTSPKVDSTPNSKPILCAFYEILYSVELLQSPTLFDLFRVRFTESGFLRLSKKLVPGVVYLLFSEDVKLRKWAHGSFNSLEIVSSEEFMPLQGPFLQAMDQICDENSQSSLTVFYQALRTLLCHIHKDYFLSLQSSEHDVVQFFFTKRQPSTLGEFAAYLQCFQQLLKVFEKKIWTIYSQKSALKYLEDLLQSEIYTKWITEVSQPSDVVTFDGVFSWAKYFISSLPILNSLNAVLKLLEHFIELYKSCNDNGVNHSSLLESICECFQLLFNEFLKGAGNSNNLHEIDYSELQAVSTSTYDRFFDLLDFEHETSIDSEIVYSTFGFEIEDGCFWKHLKDVLKDERVTLASTLLSSVSEVALADELETKSGETDYAEQFHFMLDSFRTALGGILNSLQDWSLSSQSSLIKDIRTCRSLFSLSCSPIKDISSTSLFVLKTALDCDSVEDMLHKLLEDHFSEILSAFNTNLDDWTRIKTFRPARYLLRYAKIITDTFCNRCNGLIVVENKLRVIETNRRAMTTFWSNIWTVMASVFLRSLYWPAKHSRVLLIDFMRDTLECCLSLLDNLKDFEYFMKGEELSSSTPSSSSFEQTELSSKMISNLKEPLGTLCYWLKLNDEALLCNVVAIICKMLRACKRVELPMSLNVVSMIEKYANSSKDHRTILTKSEREDLLFALAPYLPEPATDDDVIMLPEVNTVIDDSILEDEKTAVKSPELDKHVPVIEVEDEQFQLPALPSVSPQLPSNTLKSDTKNKTNTFSISADIINNAKKLNERSVTYSAKRQPVVIERKPKPPASTFNLKKASASSTLKQLKQNFLQSRGPVTKFGSLPGRPNSVLNRKPPVASASTSSSDSSDSEGEKPSDGLFSLIKDVDTSTTKTVAPRRGIQLLDPSFSVAKGGSHPVQQRRTIQQSAQITKARLFPDVSKFYKTLLSWNPACDSEIPPTEAIAPCKRISATYTSVENYINTFEPLLFHELWAQMVRSKVDNNSPPVEVQLLSRSTVDAFIDLFVVAPDSTLGLGIGDSDVCAMSKSKNPSHPSAGEPAFLVKVQSITKKKSGLEVTLRTLPTVSAMQLFRPNLSFYVQKLFSITTNLREYSSLRALSFYDVSEDIIKARCNPCDLSLQPPQLKRVMESYHVNEPQALAIHAACARTGFTLVQGPPGTGKTKTILGIVSALLTSGGQGRRFDAPGQNGNTQPGTKKVLICAPSNAAIDEILLRLKDGIFDHEGIKFKPKILRVGYSESINPHVKEFTLDEKMQEQMQVLNLKKNQDNGESMQVRKRHDEILKERDALRAQLEKARNSGINDPAVEMKLREVMKTKNQLEQRLDDMRRQQGIANRNMDIAKKQIQSQLLKDAEIICSTLSASGHDILLKSGISFPSVIIDEAAQAVELSALIPLKYGCERCIMVGDPNQLPPTVLSKTASQNGYSESLYVRMHKQNPNSSFLLSIQYRMHPEISRFPSSYFYGSRLLDGPDMQKLTARPWHHDPTFGIYRFFDVRTRESSSITKSVYNPEEASFVLTLYDKLVQDYINVDMEGKVGIVTPYRRQLQELRMQFERRYGPLIFKRVDFNTVDGFQGQEKDIILFSCVRGDMGGGIGFLSDTRRLNVALTRAKSSLYIIGNVGTLTKDKMWSALITDAQTRSCLVTSSIDQLRRSQSYAIQSSQSIQTPKAIPSSAISSPISAPSPIPRSLSSASAPPKQYTQTNASPQANSSKLGSQKRPSIARKHSESKHEKKRKTSEEYSSRHGHKKRDKESHQDSPNRFLSPVSQTPATGASPTPLPSASGMHPARLQRLQEPQPIAPVAPPRKLKSKLALAALARGFTPNGRAEKPKPSGNT</sequence>
<dbReference type="GO" id="GO:0001147">
    <property type="term" value="F:transcription termination site sequence-specific DNA binding"/>
    <property type="evidence" value="ECO:0000318"/>
    <property type="project" value="GO_Central"/>
</dbReference>
<feature type="compositionally biased region" description="Basic and acidic residues" evidence="7">
    <location>
        <begin position="1964"/>
        <end position="1974"/>
    </location>
</feature>
<evidence type="ECO:0000259" key="8">
    <source>
        <dbReference type="Pfam" id="PF12726"/>
    </source>
</evidence>
<keyword evidence="3" id="KW-0378">Hydrolase</keyword>
<dbReference type="CDD" id="cd18042">
    <property type="entry name" value="DEXXQc_SETX"/>
    <property type="match status" value="1"/>
</dbReference>
<feature type="compositionally biased region" description="Low complexity" evidence="7">
    <location>
        <begin position="980"/>
        <end position="989"/>
    </location>
</feature>
<dbReference type="GO" id="GO:0004386">
    <property type="term" value="F:helicase activity"/>
    <property type="evidence" value="ECO:0007669"/>
    <property type="project" value="UniProtKB-KW"/>
</dbReference>
<dbReference type="HOGENOM" id="CLU_000459_2_0_1"/>
<dbReference type="PANTHER" id="PTHR10887:SF495">
    <property type="entry name" value="HELICASE SENATAXIN ISOFORM X1-RELATED"/>
    <property type="match status" value="1"/>
</dbReference>
<evidence type="ECO:0000256" key="2">
    <source>
        <dbReference type="ARBA" id="ARBA00022741"/>
    </source>
</evidence>
<name>B6K5E8_SCHJY</name>
<feature type="compositionally biased region" description="Polar residues" evidence="7">
    <location>
        <begin position="1897"/>
        <end position="1913"/>
    </location>
</feature>
<keyword evidence="14" id="KW-1185">Reference proteome</keyword>
<dbReference type="GO" id="GO:0035861">
    <property type="term" value="C:site of double-strand break"/>
    <property type="evidence" value="ECO:0007669"/>
    <property type="project" value="EnsemblFungi"/>
</dbReference>
<evidence type="ECO:0000256" key="4">
    <source>
        <dbReference type="ARBA" id="ARBA00022806"/>
    </source>
</evidence>
<feature type="domain" description="Helicase Sen1 N-terminal" evidence="8">
    <location>
        <begin position="78"/>
        <end position="761"/>
    </location>
</feature>
<feature type="region of interest" description="Disordered" evidence="7">
    <location>
        <begin position="1797"/>
        <end position="1974"/>
    </location>
</feature>
<dbReference type="EMBL" id="KE651167">
    <property type="protein sequence ID" value="EEB08752.1"/>
    <property type="molecule type" value="Genomic_DNA"/>
</dbReference>
<evidence type="ECO:0000259" key="11">
    <source>
        <dbReference type="Pfam" id="PF23576"/>
    </source>
</evidence>
<feature type="domain" description="DNA2/NAM7 helicase helicase" evidence="9">
    <location>
        <begin position="1272"/>
        <end position="1557"/>
    </location>
</feature>
<dbReference type="GO" id="GO:0016604">
    <property type="term" value="C:nuclear body"/>
    <property type="evidence" value="ECO:0000318"/>
    <property type="project" value="GO_Central"/>
</dbReference>
<feature type="compositionally biased region" description="Low complexity" evidence="7">
    <location>
        <begin position="1797"/>
        <end position="1835"/>
    </location>
</feature>
<evidence type="ECO:0000259" key="9">
    <source>
        <dbReference type="Pfam" id="PF13086"/>
    </source>
</evidence>
<evidence type="ECO:0000256" key="7">
    <source>
        <dbReference type="SAM" id="MobiDB-lite"/>
    </source>
</evidence>
<dbReference type="Proteomes" id="UP000001744">
    <property type="component" value="Unassembled WGS sequence"/>
</dbReference>
<feature type="domain" description="DNA2/NAM7 helicase-like C-terminal" evidence="10">
    <location>
        <begin position="1564"/>
        <end position="1758"/>
    </location>
</feature>
<dbReference type="GO" id="GO:0005524">
    <property type="term" value="F:ATP binding"/>
    <property type="evidence" value="ECO:0007669"/>
    <property type="project" value="UniProtKB-KW"/>
</dbReference>
<dbReference type="InterPro" id="IPR027417">
    <property type="entry name" value="P-loop_NTPase"/>
</dbReference>
<evidence type="ECO:0000256" key="6">
    <source>
        <dbReference type="SAM" id="Coils"/>
    </source>
</evidence>
<evidence type="ECO:0000313" key="12">
    <source>
        <dbReference type="EMBL" id="EEB08752.1"/>
    </source>
</evidence>
<dbReference type="eggNOG" id="KOG1801">
    <property type="taxonomic scope" value="Eukaryota"/>
</dbReference>
<dbReference type="PANTHER" id="PTHR10887">
    <property type="entry name" value="DNA2/NAM7 HELICASE FAMILY"/>
    <property type="match status" value="1"/>
</dbReference>
<proteinExistence type="inferred from homology"/>